<proteinExistence type="predicted"/>
<dbReference type="Gene3D" id="3.50.4.20">
    <property type="match status" value="1"/>
</dbReference>
<keyword evidence="1" id="KW-1015">Disulfide bond</keyword>
<protein>
    <recommendedName>
        <fullName evidence="5">DUF1027 domain-containing protein</fullName>
    </recommendedName>
</protein>
<dbReference type="PIRSF" id="PIRSF012565">
    <property type="entry name" value="DUF1027"/>
    <property type="match status" value="1"/>
</dbReference>
<dbReference type="InterPro" id="IPR038141">
    <property type="entry name" value="YutD-like_sf"/>
</dbReference>
<evidence type="ECO:0000256" key="1">
    <source>
        <dbReference type="PIRSR" id="PIRSR012565-1"/>
    </source>
</evidence>
<dbReference type="Proteomes" id="UP000234384">
    <property type="component" value="Unassembled WGS sequence"/>
</dbReference>
<feature type="disulfide bond" evidence="1">
    <location>
        <begin position="114"/>
        <end position="118"/>
    </location>
</feature>
<name>A0A2I1K1T4_9LACT</name>
<dbReference type="AlphaFoldDB" id="A0A2I1K1T4"/>
<evidence type="ECO:0000256" key="2">
    <source>
        <dbReference type="SAM" id="MobiDB-lite"/>
    </source>
</evidence>
<feature type="compositionally biased region" description="Basic and acidic residues" evidence="2">
    <location>
        <begin position="161"/>
        <end position="181"/>
    </location>
</feature>
<gene>
    <name evidence="3" type="ORF">CYJ57_03635</name>
</gene>
<comment type="caution">
    <text evidence="3">The sequence shown here is derived from an EMBL/GenBank/DDBJ whole genome shotgun (WGS) entry which is preliminary data.</text>
</comment>
<organism evidence="3 4">
    <name type="scientific">Falseniella ignava</name>
    <dbReference type="NCBI Taxonomy" id="137730"/>
    <lineage>
        <taxon>Bacteria</taxon>
        <taxon>Bacillati</taxon>
        <taxon>Bacillota</taxon>
        <taxon>Bacilli</taxon>
        <taxon>Lactobacillales</taxon>
        <taxon>Aerococcaceae</taxon>
        <taxon>Falseniella</taxon>
    </lineage>
</organism>
<dbReference type="InterPro" id="IPR009370">
    <property type="entry name" value="YutD-like"/>
</dbReference>
<dbReference type="Pfam" id="PF06265">
    <property type="entry name" value="YutD-like"/>
    <property type="match status" value="1"/>
</dbReference>
<accession>A0A2I1K1T4</accession>
<evidence type="ECO:0008006" key="5">
    <source>
        <dbReference type="Google" id="ProtNLM"/>
    </source>
</evidence>
<reference evidence="3 4" key="1">
    <citation type="submission" date="2017-12" db="EMBL/GenBank/DDBJ databases">
        <title>Phylogenetic diversity of female urinary microbiome.</title>
        <authorList>
            <person name="Thomas-White K."/>
            <person name="Wolfe A.J."/>
        </authorList>
    </citation>
    <scope>NUCLEOTIDE SEQUENCE [LARGE SCALE GENOMIC DNA]</scope>
    <source>
        <strain evidence="3 4">UMB0898</strain>
    </source>
</reference>
<feature type="region of interest" description="Disordered" evidence="2">
    <location>
        <begin position="141"/>
        <end position="219"/>
    </location>
</feature>
<feature type="compositionally biased region" description="Low complexity" evidence="2">
    <location>
        <begin position="198"/>
        <end position="210"/>
    </location>
</feature>
<dbReference type="EMBL" id="PKHE01000006">
    <property type="protein sequence ID" value="PKY89626.1"/>
    <property type="molecule type" value="Genomic_DNA"/>
</dbReference>
<feature type="compositionally biased region" description="Basic residues" evidence="2">
    <location>
        <begin position="143"/>
        <end position="154"/>
    </location>
</feature>
<evidence type="ECO:0000313" key="4">
    <source>
        <dbReference type="Proteomes" id="UP000234384"/>
    </source>
</evidence>
<dbReference type="OrthoDB" id="1650379at2"/>
<evidence type="ECO:0000313" key="3">
    <source>
        <dbReference type="EMBL" id="PKY89626.1"/>
    </source>
</evidence>
<sequence>MRMSHKETSLTDQIGEILVDVLHQELEEVSITMLDEGIYQINDTTYKLAMDFREGFDIEALKKLYDPFFEKYDFIVGDWGHEKLRLRGFYQLNTPKVPKDQQIDFLDDYLKEYCNFGCAYFVLAKESAELEYNKLKENYSTIHKGRPKKGKSQKHQVSTRNKNEQCKKKDSQFKKTAQEKPFKRRRKNKQFEKKTSKNKVTSNKTLSNSKDFVIKQRKV</sequence>